<protein>
    <submittedName>
        <fullName evidence="1">Uncharacterized protein</fullName>
    </submittedName>
</protein>
<reference evidence="1" key="1">
    <citation type="submission" date="2021-01" db="EMBL/GenBank/DDBJ databases">
        <authorList>
            <person name="Corre E."/>
            <person name="Pelletier E."/>
            <person name="Niang G."/>
            <person name="Scheremetjew M."/>
            <person name="Finn R."/>
            <person name="Kale V."/>
            <person name="Holt S."/>
            <person name="Cochrane G."/>
            <person name="Meng A."/>
            <person name="Brown T."/>
            <person name="Cohen L."/>
        </authorList>
    </citation>
    <scope>NUCLEOTIDE SEQUENCE</scope>
    <source>
        <strain evidence="1">CCMP644</strain>
    </source>
</reference>
<sequence length="105" mass="11331">MQQPAHLAASPLCAYTHLPESSAIPSVSSPRPPAVYQLLLTPKNLLDLTVLGLKVSPWAARAWVMGSDEVLAEGRILPASSLSPSEKKWMLAESMVFFWSPAFAA</sequence>
<accession>A0A7S1EBX9</accession>
<evidence type="ECO:0000313" key="1">
    <source>
        <dbReference type="EMBL" id="CAD8969124.1"/>
    </source>
</evidence>
<dbReference type="EMBL" id="HBFX01033410">
    <property type="protein sequence ID" value="CAD8969124.1"/>
    <property type="molecule type" value="Transcribed_RNA"/>
</dbReference>
<gene>
    <name evidence="1" type="ORF">HAND00432_LOCUS20120</name>
</gene>
<proteinExistence type="predicted"/>
<organism evidence="1">
    <name type="scientific">Hemiselmis andersenii</name>
    <name type="common">Cryptophyte alga</name>
    <dbReference type="NCBI Taxonomy" id="464988"/>
    <lineage>
        <taxon>Eukaryota</taxon>
        <taxon>Cryptophyceae</taxon>
        <taxon>Cryptomonadales</taxon>
        <taxon>Hemiselmidaceae</taxon>
        <taxon>Hemiselmis</taxon>
    </lineage>
</organism>
<dbReference type="AlphaFoldDB" id="A0A7S1EBX9"/>
<name>A0A7S1EBX9_HEMAN</name>